<evidence type="ECO:0008006" key="2">
    <source>
        <dbReference type="Google" id="ProtNLM"/>
    </source>
</evidence>
<protein>
    <recommendedName>
        <fullName evidence="2">GYD domain-containing protein</fullName>
    </recommendedName>
</protein>
<dbReference type="InterPro" id="IPR014845">
    <property type="entry name" value="GYD/TTHA1554"/>
</dbReference>
<evidence type="ECO:0000313" key="1">
    <source>
        <dbReference type="EMBL" id="AAV31675.1"/>
    </source>
</evidence>
<accession>Q5UEY5</accession>
<proteinExistence type="predicted"/>
<sequence length="159" mass="17403">MASLFAGLFSIFRRCKTCTAMSQNQPYTFCNVDACVLAWSVYQTNDRGKLNMRVLYIGMYSEDGRKGLESSSSAKRKDAAASIAKAAGGELLDLMYLQGNYDMAAIMELPSIEAASGLLKAVKDSGAWEDMMMFPEFDLDEGLKAVNAVKTSYKTPGKE</sequence>
<gene>
    <name evidence="1" type="ORF">Red2C11_52</name>
</gene>
<dbReference type="EMBL" id="AY744399">
    <property type="protein sequence ID" value="AAV31675.1"/>
    <property type="molecule type" value="Genomic_DNA"/>
</dbReference>
<dbReference type="Pfam" id="PF08734">
    <property type="entry name" value="GYD"/>
    <property type="match status" value="1"/>
</dbReference>
<dbReference type="AlphaFoldDB" id="Q5UEY5"/>
<reference evidence="1" key="1">
    <citation type="submission" date="2004-09" db="EMBL/GenBank/DDBJ databases">
        <title>SAR116.</title>
        <authorList>
            <person name="Sabehi G."/>
            <person name="Beja O."/>
        </authorList>
    </citation>
    <scope>NUCLEOTIDE SEQUENCE</scope>
</reference>
<name>Q5UEY5_9PROT</name>
<organism evidence="1">
    <name type="scientific">uncultured alpha proteobacterium EBAC2C11</name>
    <dbReference type="NCBI Taxonomy" id="295349"/>
    <lineage>
        <taxon>Bacteria</taxon>
        <taxon>Pseudomonadati</taxon>
        <taxon>Pseudomonadota</taxon>
        <taxon>Alphaproteobacteria</taxon>
        <taxon>Candidatus Puniceispirillales</taxon>
        <taxon>environmental samples</taxon>
    </lineage>
</organism>